<protein>
    <submittedName>
        <fullName evidence="1">Uncharacterized protein</fullName>
    </submittedName>
</protein>
<evidence type="ECO:0000313" key="2">
    <source>
        <dbReference type="Proteomes" id="UP001164746"/>
    </source>
</evidence>
<organism evidence="1 2">
    <name type="scientific">Mya arenaria</name>
    <name type="common">Soft-shell clam</name>
    <dbReference type="NCBI Taxonomy" id="6604"/>
    <lineage>
        <taxon>Eukaryota</taxon>
        <taxon>Metazoa</taxon>
        <taxon>Spiralia</taxon>
        <taxon>Lophotrochozoa</taxon>
        <taxon>Mollusca</taxon>
        <taxon>Bivalvia</taxon>
        <taxon>Autobranchia</taxon>
        <taxon>Heteroconchia</taxon>
        <taxon>Euheterodonta</taxon>
        <taxon>Imparidentia</taxon>
        <taxon>Neoheterodontei</taxon>
        <taxon>Myida</taxon>
        <taxon>Myoidea</taxon>
        <taxon>Myidae</taxon>
        <taxon>Mya</taxon>
    </lineage>
</organism>
<accession>A0ABY7EX91</accession>
<keyword evidence="2" id="KW-1185">Reference proteome</keyword>
<proteinExistence type="predicted"/>
<reference evidence="1" key="1">
    <citation type="submission" date="2022-11" db="EMBL/GenBank/DDBJ databases">
        <title>Centuries of genome instability and evolution in soft-shell clam transmissible cancer (bioRxiv).</title>
        <authorList>
            <person name="Hart S.F.M."/>
            <person name="Yonemitsu M.A."/>
            <person name="Giersch R.M."/>
            <person name="Beal B.F."/>
            <person name="Arriagada G."/>
            <person name="Davis B.W."/>
            <person name="Ostrander E.A."/>
            <person name="Goff S.P."/>
            <person name="Metzger M.J."/>
        </authorList>
    </citation>
    <scope>NUCLEOTIDE SEQUENCE</scope>
    <source>
        <strain evidence="1">MELC-2E11</strain>
        <tissue evidence="1">Siphon/mantle</tissue>
    </source>
</reference>
<name>A0ABY7EX91_MYAAR</name>
<dbReference type="Proteomes" id="UP001164746">
    <property type="component" value="Chromosome 8"/>
</dbReference>
<sequence>MVNCTGKQHHHMIQLGTGHYEVLELISMYISCDHFWLLSQAIDQYFIYGHVFATATHRVLCSHGFQKFFSDIVLSEKSKLILVHTTDCNTLQLKMLPVDGGTTRPDPGTLENSSMEPTNRVLRWSSLK</sequence>
<evidence type="ECO:0000313" key="1">
    <source>
        <dbReference type="EMBL" id="WAR13497.1"/>
    </source>
</evidence>
<dbReference type="EMBL" id="CP111019">
    <property type="protein sequence ID" value="WAR13497.1"/>
    <property type="molecule type" value="Genomic_DNA"/>
</dbReference>
<gene>
    <name evidence="1" type="ORF">MAR_027677</name>
</gene>